<dbReference type="RefSeq" id="WP_191101320.1">
    <property type="nucleotide sequence ID" value="NZ_JACXXH010000004.1"/>
</dbReference>
<dbReference type="InterPro" id="IPR001466">
    <property type="entry name" value="Beta-lactam-related"/>
</dbReference>
<dbReference type="PANTHER" id="PTHR43283:SF7">
    <property type="entry name" value="BETA-LACTAMASE-RELATED DOMAIN-CONTAINING PROTEIN"/>
    <property type="match status" value="1"/>
</dbReference>
<evidence type="ECO:0000259" key="1">
    <source>
        <dbReference type="Pfam" id="PF00144"/>
    </source>
</evidence>
<dbReference type="EMBL" id="JACXXH010000004">
    <property type="protein sequence ID" value="MBD3863527.1"/>
    <property type="molecule type" value="Genomic_DNA"/>
</dbReference>
<feature type="domain" description="Beta-lactamase-related" evidence="1">
    <location>
        <begin position="74"/>
        <end position="336"/>
    </location>
</feature>
<dbReference type="InterPro" id="IPR012338">
    <property type="entry name" value="Beta-lactam/transpept-like"/>
</dbReference>
<dbReference type="Proteomes" id="UP000627521">
    <property type="component" value="Unassembled WGS sequence"/>
</dbReference>
<dbReference type="PROSITE" id="PS51257">
    <property type="entry name" value="PROKAR_LIPOPROTEIN"/>
    <property type="match status" value="1"/>
</dbReference>
<protein>
    <submittedName>
        <fullName evidence="2">Beta-lactamase family protein</fullName>
    </submittedName>
</protein>
<proteinExistence type="predicted"/>
<dbReference type="SUPFAM" id="SSF56601">
    <property type="entry name" value="beta-lactamase/transpeptidase-like"/>
    <property type="match status" value="1"/>
</dbReference>
<organism evidence="2 3">
    <name type="scientific">Olleya marilimosa</name>
    <dbReference type="NCBI Taxonomy" id="272164"/>
    <lineage>
        <taxon>Bacteria</taxon>
        <taxon>Pseudomonadati</taxon>
        <taxon>Bacteroidota</taxon>
        <taxon>Flavobacteriia</taxon>
        <taxon>Flavobacteriales</taxon>
        <taxon>Flavobacteriaceae</taxon>
    </lineage>
</organism>
<evidence type="ECO:0000313" key="2">
    <source>
        <dbReference type="EMBL" id="MBD3863527.1"/>
    </source>
</evidence>
<reference evidence="2 3" key="1">
    <citation type="submission" date="2020-09" db="EMBL/GenBank/DDBJ databases">
        <title>Bacillus nautilus sp. nov., Chryseoglobus crepusculi sp. nov, and Psychrobacter noctis sp. nov., isolated from deep-sea sponges from the equatorial Atlantic.</title>
        <authorList>
            <person name="Stennett H.L."/>
            <person name="Williams S.E."/>
        </authorList>
    </citation>
    <scope>NUCLEOTIDE SEQUENCE [LARGE SCALE GENOMIC DNA]</scope>
    <source>
        <strain evidence="2 3">28M-24</strain>
    </source>
</reference>
<comment type="caution">
    <text evidence="2">The sequence shown here is derived from an EMBL/GenBank/DDBJ whole genome shotgun (WGS) entry which is preliminary data.</text>
</comment>
<evidence type="ECO:0000313" key="3">
    <source>
        <dbReference type="Proteomes" id="UP000627521"/>
    </source>
</evidence>
<dbReference type="Gene3D" id="3.40.710.10">
    <property type="entry name" value="DD-peptidase/beta-lactamase superfamily"/>
    <property type="match status" value="1"/>
</dbReference>
<sequence length="358" mass="40844">MKPIYLIFSLLFIIILSCSSKDDNVLIENPNTQNIYFPPVNSNTWDAKTPSELQWNTSALAELSSFLEDTNTKSFIILHQGKIAWEQYCNGHNENSIWYWASAGKTLTAITTGIAQDQGLLNINTKVSDYIGTQWTSLNLEQENLITNRHLLSMTSGLDDGLGDDVTPNNLQYVADAGTRWAYHNVYVKLQDIVSQASNTNWSDYFTEHLKDKIGMTGQWIDLDNLSVYWSNTRSMARFGLMIYANGRWENNQIISQEFLNQATNTSQDINQAYGYLWWLNGKSSFNLPQSQIQFNGYLIPNAPQDMYYALGKNDQKLYIVPSKDLVIVRMGQAADDSNFTLSDYDNDLWFKLNAVFN</sequence>
<gene>
    <name evidence="2" type="ORF">IEG06_08685</name>
</gene>
<dbReference type="Pfam" id="PF00144">
    <property type="entry name" value="Beta-lactamase"/>
    <property type="match status" value="1"/>
</dbReference>
<accession>A0ABR8LZ50</accession>
<name>A0ABR8LZ50_9FLAO</name>
<keyword evidence="3" id="KW-1185">Reference proteome</keyword>
<dbReference type="PANTHER" id="PTHR43283">
    <property type="entry name" value="BETA-LACTAMASE-RELATED"/>
    <property type="match status" value="1"/>
</dbReference>
<dbReference type="InterPro" id="IPR050789">
    <property type="entry name" value="Diverse_Enzym_Activities"/>
</dbReference>